<name>A0ABQ6H1T6_9GAMM</name>
<dbReference type="SUPFAM" id="SSF69304">
    <property type="entry name" value="Tricorn protease N-terminal domain"/>
    <property type="match status" value="1"/>
</dbReference>
<evidence type="ECO:0008006" key="4">
    <source>
        <dbReference type="Google" id="ProtNLM"/>
    </source>
</evidence>
<comment type="caution">
    <text evidence="2">The sequence shown here is derived from an EMBL/GenBank/DDBJ whole genome shotgun (WGS) entry which is preliminary data.</text>
</comment>
<protein>
    <recommendedName>
        <fullName evidence="4">WD40 repeat domain-containing protein</fullName>
    </recommendedName>
</protein>
<organism evidence="2 3">
    <name type="scientific">Thalassotalea eurytherma</name>
    <dbReference type="NCBI Taxonomy" id="1144278"/>
    <lineage>
        <taxon>Bacteria</taxon>
        <taxon>Pseudomonadati</taxon>
        <taxon>Pseudomonadota</taxon>
        <taxon>Gammaproteobacteria</taxon>
        <taxon>Alteromonadales</taxon>
        <taxon>Colwelliaceae</taxon>
        <taxon>Thalassotalea</taxon>
    </lineage>
</organism>
<dbReference type="InterPro" id="IPR011042">
    <property type="entry name" value="6-blade_b-propeller_TolB-like"/>
</dbReference>
<proteinExistence type="predicted"/>
<feature type="chain" id="PRO_5046418184" description="WD40 repeat domain-containing protein" evidence="1">
    <location>
        <begin position="22"/>
        <end position="299"/>
    </location>
</feature>
<gene>
    <name evidence="2" type="ORF">theurythT_16200</name>
</gene>
<feature type="signal peptide" evidence="1">
    <location>
        <begin position="1"/>
        <end position="21"/>
    </location>
</feature>
<dbReference type="Proteomes" id="UP001157133">
    <property type="component" value="Unassembled WGS sequence"/>
</dbReference>
<dbReference type="Gene3D" id="2.120.10.30">
    <property type="entry name" value="TolB, C-terminal domain"/>
    <property type="match status" value="1"/>
</dbReference>
<sequence>MKQLIFVMTGLLLAFSITSHGQNSKKFAADSEIYLFDLTIEKGQYQLTNGRNISNNDDYDNQPYFMTTNDSVLFTSSRDGLQTDIYQFNIKSNQLTQLTETEHSEFSPKPVGKTGNISFVSEGFNPYQSVWQLNRKTNEQSWLLNSKEPVGYYHYDATTSNVLFWSRYGWSVQYLNLEKNINRFVSGHALPSSPQQIPKSDRFSFVHRQTNGMVWIKAFDPNEFAITPIAPIFDDNYEYAWAPNGDILRFNNGKLMVWSSSKTAGRWVEQQNVNQLISGSLGRLSVSSDGKYIAIVTTQ</sequence>
<dbReference type="RefSeq" id="WP_284207525.1">
    <property type="nucleotide sequence ID" value="NZ_BSSU01000007.1"/>
</dbReference>
<evidence type="ECO:0000313" key="2">
    <source>
        <dbReference type="EMBL" id="GLX82168.1"/>
    </source>
</evidence>
<evidence type="ECO:0000256" key="1">
    <source>
        <dbReference type="SAM" id="SignalP"/>
    </source>
</evidence>
<dbReference type="EMBL" id="BSSU01000007">
    <property type="protein sequence ID" value="GLX82168.1"/>
    <property type="molecule type" value="Genomic_DNA"/>
</dbReference>
<accession>A0ABQ6H1T6</accession>
<evidence type="ECO:0000313" key="3">
    <source>
        <dbReference type="Proteomes" id="UP001157133"/>
    </source>
</evidence>
<keyword evidence="1" id="KW-0732">Signal</keyword>
<keyword evidence="3" id="KW-1185">Reference proteome</keyword>
<reference evidence="2 3" key="1">
    <citation type="submission" date="2023-03" db="EMBL/GenBank/DDBJ databases">
        <title>Draft genome sequence of Thalassotalea eurytherma JCM 18482T.</title>
        <authorList>
            <person name="Sawabe T."/>
        </authorList>
    </citation>
    <scope>NUCLEOTIDE SEQUENCE [LARGE SCALE GENOMIC DNA]</scope>
    <source>
        <strain evidence="2 3">JCM 18482</strain>
    </source>
</reference>